<proteinExistence type="predicted"/>
<feature type="compositionally biased region" description="Pro residues" evidence="1">
    <location>
        <begin position="31"/>
        <end position="45"/>
    </location>
</feature>
<organism evidence="2 3">
    <name type="scientific">Karstenula rhodostoma CBS 690.94</name>
    <dbReference type="NCBI Taxonomy" id="1392251"/>
    <lineage>
        <taxon>Eukaryota</taxon>
        <taxon>Fungi</taxon>
        <taxon>Dikarya</taxon>
        <taxon>Ascomycota</taxon>
        <taxon>Pezizomycotina</taxon>
        <taxon>Dothideomycetes</taxon>
        <taxon>Pleosporomycetidae</taxon>
        <taxon>Pleosporales</taxon>
        <taxon>Massarineae</taxon>
        <taxon>Didymosphaeriaceae</taxon>
        <taxon>Karstenula</taxon>
    </lineage>
</organism>
<evidence type="ECO:0000256" key="1">
    <source>
        <dbReference type="SAM" id="MobiDB-lite"/>
    </source>
</evidence>
<feature type="region of interest" description="Disordered" evidence="1">
    <location>
        <begin position="1"/>
        <end position="60"/>
    </location>
</feature>
<dbReference type="EMBL" id="MU001510">
    <property type="protein sequence ID" value="KAF2439142.1"/>
    <property type="molecule type" value="Genomic_DNA"/>
</dbReference>
<protein>
    <submittedName>
        <fullName evidence="2">Uncharacterized protein</fullName>
    </submittedName>
</protein>
<feature type="compositionally biased region" description="Basic and acidic residues" evidence="1">
    <location>
        <begin position="47"/>
        <end position="58"/>
    </location>
</feature>
<name>A0A9P4P8A9_9PLEO</name>
<accession>A0A9P4P8A9</accession>
<evidence type="ECO:0000313" key="3">
    <source>
        <dbReference type="Proteomes" id="UP000799764"/>
    </source>
</evidence>
<keyword evidence="3" id="KW-1185">Reference proteome</keyword>
<comment type="caution">
    <text evidence="2">The sequence shown here is derived from an EMBL/GenBank/DDBJ whole genome shotgun (WGS) entry which is preliminary data.</text>
</comment>
<reference evidence="2" key="1">
    <citation type="journal article" date="2020" name="Stud. Mycol.">
        <title>101 Dothideomycetes genomes: a test case for predicting lifestyles and emergence of pathogens.</title>
        <authorList>
            <person name="Haridas S."/>
            <person name="Albert R."/>
            <person name="Binder M."/>
            <person name="Bloem J."/>
            <person name="Labutti K."/>
            <person name="Salamov A."/>
            <person name="Andreopoulos B."/>
            <person name="Baker S."/>
            <person name="Barry K."/>
            <person name="Bills G."/>
            <person name="Bluhm B."/>
            <person name="Cannon C."/>
            <person name="Castanera R."/>
            <person name="Culley D."/>
            <person name="Daum C."/>
            <person name="Ezra D."/>
            <person name="Gonzalez J."/>
            <person name="Henrissat B."/>
            <person name="Kuo A."/>
            <person name="Liang C."/>
            <person name="Lipzen A."/>
            <person name="Lutzoni F."/>
            <person name="Magnuson J."/>
            <person name="Mondo S."/>
            <person name="Nolan M."/>
            <person name="Ohm R."/>
            <person name="Pangilinan J."/>
            <person name="Park H.-J."/>
            <person name="Ramirez L."/>
            <person name="Alfaro M."/>
            <person name="Sun H."/>
            <person name="Tritt A."/>
            <person name="Yoshinaga Y."/>
            <person name="Zwiers L.-H."/>
            <person name="Turgeon B."/>
            <person name="Goodwin S."/>
            <person name="Spatafora J."/>
            <person name="Crous P."/>
            <person name="Grigoriev I."/>
        </authorList>
    </citation>
    <scope>NUCLEOTIDE SEQUENCE</scope>
    <source>
        <strain evidence="2">CBS 690.94</strain>
    </source>
</reference>
<gene>
    <name evidence="2" type="ORF">P171DRAFT_525681</name>
</gene>
<evidence type="ECO:0000313" key="2">
    <source>
        <dbReference type="EMBL" id="KAF2439142.1"/>
    </source>
</evidence>
<dbReference type="AlphaFoldDB" id="A0A9P4P8A9"/>
<sequence length="183" mass="20597">MSSPQTTSTQPLTIYDLLNPLDVKSSDPGHPVTPPGSPAQQPPGPDTRSKKSGSEQRNRHSQAIAIAGLWDELLQVNPDLHEQGVTRSGCQLQPLSRNNIYEIAVDTSLKPNPWKKVHLFDLATDVIKQLHEIITIQILIYEHGNQLWEAKQLRDLVQTVGTNHFNTFWYKQMTMSSGTSHWE</sequence>
<dbReference type="Proteomes" id="UP000799764">
    <property type="component" value="Unassembled WGS sequence"/>
</dbReference>
<feature type="compositionally biased region" description="Low complexity" evidence="1">
    <location>
        <begin position="1"/>
        <end position="11"/>
    </location>
</feature>